<keyword evidence="3" id="KW-1185">Reference proteome</keyword>
<feature type="coiled-coil region" evidence="1">
    <location>
        <begin position="51"/>
        <end position="84"/>
    </location>
</feature>
<evidence type="ECO:0000313" key="2">
    <source>
        <dbReference type="EMBL" id="OWZ06308.1"/>
    </source>
</evidence>
<name>A0A225VN31_9STRA</name>
<comment type="caution">
    <text evidence="2">The sequence shown here is derived from an EMBL/GenBank/DDBJ whole genome shotgun (WGS) entry which is preliminary data.</text>
</comment>
<dbReference type="OrthoDB" id="167999at2759"/>
<dbReference type="AlphaFoldDB" id="A0A225VN31"/>
<sequence length="105" mass="11829">MASRVTKLFLLNCASVKVGSSKSTKTKGKAPVPSTTLSKNARRKLRQNTKKVLAKSKVKALEEARRELEQADRTTENLRKLKNKTSIKSQRLMTKVLAQRTDAFR</sequence>
<keyword evidence="1" id="KW-0175">Coiled coil</keyword>
<dbReference type="Proteomes" id="UP000198211">
    <property type="component" value="Unassembled WGS sequence"/>
</dbReference>
<dbReference type="EMBL" id="NBNE01004017">
    <property type="protein sequence ID" value="OWZ06308.1"/>
    <property type="molecule type" value="Genomic_DNA"/>
</dbReference>
<evidence type="ECO:0000313" key="3">
    <source>
        <dbReference type="Proteomes" id="UP000198211"/>
    </source>
</evidence>
<proteinExistence type="predicted"/>
<organism evidence="2 3">
    <name type="scientific">Phytophthora megakarya</name>
    <dbReference type="NCBI Taxonomy" id="4795"/>
    <lineage>
        <taxon>Eukaryota</taxon>
        <taxon>Sar</taxon>
        <taxon>Stramenopiles</taxon>
        <taxon>Oomycota</taxon>
        <taxon>Peronosporomycetes</taxon>
        <taxon>Peronosporales</taxon>
        <taxon>Peronosporaceae</taxon>
        <taxon>Phytophthora</taxon>
    </lineage>
</organism>
<evidence type="ECO:0000256" key="1">
    <source>
        <dbReference type="SAM" id="Coils"/>
    </source>
</evidence>
<protein>
    <submittedName>
        <fullName evidence="2">Uncharacterized protein</fullName>
    </submittedName>
</protein>
<accession>A0A225VN31</accession>
<gene>
    <name evidence="2" type="ORF">PHMEG_00021449</name>
</gene>
<reference evidence="3" key="1">
    <citation type="submission" date="2017-03" db="EMBL/GenBank/DDBJ databases">
        <title>Phytopthora megakarya and P. palmivora, two closely related causual agents of cacao black pod achieved similar genome size and gene model numbers by different mechanisms.</title>
        <authorList>
            <person name="Ali S."/>
            <person name="Shao J."/>
            <person name="Larry D.J."/>
            <person name="Kronmiller B."/>
            <person name="Shen D."/>
            <person name="Strem M.D."/>
            <person name="Melnick R.L."/>
            <person name="Guiltinan M.J."/>
            <person name="Tyler B.M."/>
            <person name="Meinhardt L.W."/>
            <person name="Bailey B.A."/>
        </authorList>
    </citation>
    <scope>NUCLEOTIDE SEQUENCE [LARGE SCALE GENOMIC DNA]</scope>
    <source>
        <strain evidence="3">zdho120</strain>
    </source>
</reference>